<keyword evidence="2" id="KW-1185">Reference proteome</keyword>
<name>A0A543JRV9_9PSEU</name>
<dbReference type="Proteomes" id="UP000316628">
    <property type="component" value="Unassembled WGS sequence"/>
</dbReference>
<dbReference type="AlphaFoldDB" id="A0A543JRV9"/>
<gene>
    <name evidence="1" type="ORF">FHX81_8090</name>
</gene>
<protein>
    <recommendedName>
        <fullName evidence="3">2'-5' RNA ligase superfamily protein</fullName>
    </recommendedName>
</protein>
<sequence length="254" mass="27193">MTRETLDVVALLPPRLNDIALELSDRLARDMRAGGHRSRFRLGEPFDGGPPGPCAPHVSLFMLAVDDAEIGAVVDATRDVAAGLPALAAVGEEYRHNPVGAPELYFRRTADWIGLQRAVLEAVEPLRRGRLREVDPAGERIADVLADPAADPARRRQLARFGYDEVTETWPPGADDRFNPHVTLAWPEDPRFRVDLGGLPAATAFRGTLPGLAVYGMSPYGTCTTLYGLAPFGGSNGGNAAGTLYSHSAAAAEE</sequence>
<dbReference type="OrthoDB" id="3524520at2"/>
<organism evidence="1 2">
    <name type="scientific">Saccharothrix saharensis</name>
    <dbReference type="NCBI Taxonomy" id="571190"/>
    <lineage>
        <taxon>Bacteria</taxon>
        <taxon>Bacillati</taxon>
        <taxon>Actinomycetota</taxon>
        <taxon>Actinomycetes</taxon>
        <taxon>Pseudonocardiales</taxon>
        <taxon>Pseudonocardiaceae</taxon>
        <taxon>Saccharothrix</taxon>
    </lineage>
</organism>
<accession>A0A543JRV9</accession>
<proteinExistence type="predicted"/>
<dbReference type="EMBL" id="VFPP01000001">
    <property type="protein sequence ID" value="TQM85596.1"/>
    <property type="molecule type" value="Genomic_DNA"/>
</dbReference>
<dbReference type="RefSeq" id="WP_141983615.1">
    <property type="nucleotide sequence ID" value="NZ_VFPP01000001.1"/>
</dbReference>
<evidence type="ECO:0000313" key="2">
    <source>
        <dbReference type="Proteomes" id="UP000316628"/>
    </source>
</evidence>
<comment type="caution">
    <text evidence="1">The sequence shown here is derived from an EMBL/GenBank/DDBJ whole genome shotgun (WGS) entry which is preliminary data.</text>
</comment>
<evidence type="ECO:0000313" key="1">
    <source>
        <dbReference type="EMBL" id="TQM85596.1"/>
    </source>
</evidence>
<evidence type="ECO:0008006" key="3">
    <source>
        <dbReference type="Google" id="ProtNLM"/>
    </source>
</evidence>
<reference evidence="1 2" key="1">
    <citation type="submission" date="2019-06" db="EMBL/GenBank/DDBJ databases">
        <title>Sequencing the genomes of 1000 actinobacteria strains.</title>
        <authorList>
            <person name="Klenk H.-P."/>
        </authorList>
    </citation>
    <scope>NUCLEOTIDE SEQUENCE [LARGE SCALE GENOMIC DNA]</scope>
    <source>
        <strain evidence="1 2">DSM 45456</strain>
    </source>
</reference>